<feature type="chain" id="PRO_5041901539" description="rhamnogalacturonan endolyase" evidence="8">
    <location>
        <begin position="24"/>
        <end position="669"/>
    </location>
</feature>
<evidence type="ECO:0000259" key="10">
    <source>
        <dbReference type="Pfam" id="PF14686"/>
    </source>
</evidence>
<organism evidence="11 12">
    <name type="scientific">Heracleum sosnowskyi</name>
    <dbReference type="NCBI Taxonomy" id="360622"/>
    <lineage>
        <taxon>Eukaryota</taxon>
        <taxon>Viridiplantae</taxon>
        <taxon>Streptophyta</taxon>
        <taxon>Embryophyta</taxon>
        <taxon>Tracheophyta</taxon>
        <taxon>Spermatophyta</taxon>
        <taxon>Magnoliopsida</taxon>
        <taxon>eudicotyledons</taxon>
        <taxon>Gunneridae</taxon>
        <taxon>Pentapetalae</taxon>
        <taxon>asterids</taxon>
        <taxon>campanulids</taxon>
        <taxon>Apiales</taxon>
        <taxon>Apiaceae</taxon>
        <taxon>Apioideae</taxon>
        <taxon>apioid superclade</taxon>
        <taxon>Tordylieae</taxon>
        <taxon>Tordyliinae</taxon>
        <taxon>Heracleum</taxon>
    </lineage>
</organism>
<protein>
    <recommendedName>
        <fullName evidence="4">rhamnogalacturonan endolyase</fullName>
        <ecNumber evidence="4">4.2.2.23</ecNumber>
    </recommendedName>
</protein>
<evidence type="ECO:0000256" key="6">
    <source>
        <dbReference type="ARBA" id="ARBA00022729"/>
    </source>
</evidence>
<keyword evidence="12" id="KW-1185">Reference proteome</keyword>
<dbReference type="InterPro" id="IPR051850">
    <property type="entry name" value="Polysacch_Lyase_4"/>
</dbReference>
<dbReference type="SUPFAM" id="SSF49452">
    <property type="entry name" value="Starch-binding domain-like"/>
    <property type="match status" value="1"/>
</dbReference>
<dbReference type="Proteomes" id="UP001237642">
    <property type="component" value="Unassembled WGS sequence"/>
</dbReference>
<keyword evidence="6 8" id="KW-0732">Signal</keyword>
<dbReference type="GO" id="GO:0102210">
    <property type="term" value="F:rhamnogalacturonan endolyase activity"/>
    <property type="evidence" value="ECO:0007669"/>
    <property type="project" value="UniProtKB-EC"/>
</dbReference>
<comment type="similarity">
    <text evidence="3">Belongs to the polysaccharide lyase 4 family.</text>
</comment>
<evidence type="ECO:0000256" key="5">
    <source>
        <dbReference type="ARBA" id="ARBA00022525"/>
    </source>
</evidence>
<keyword evidence="7" id="KW-0456">Lyase</keyword>
<dbReference type="SUPFAM" id="SSF74650">
    <property type="entry name" value="Galactose mutarotase-like"/>
    <property type="match status" value="1"/>
</dbReference>
<dbReference type="EMBL" id="JAUIZM010000011">
    <property type="protein sequence ID" value="KAK1354656.1"/>
    <property type="molecule type" value="Genomic_DNA"/>
</dbReference>
<evidence type="ECO:0000256" key="8">
    <source>
        <dbReference type="SAM" id="SignalP"/>
    </source>
</evidence>
<accession>A0AAD8GV94</accession>
<dbReference type="GO" id="GO:0005576">
    <property type="term" value="C:extracellular region"/>
    <property type="evidence" value="ECO:0007669"/>
    <property type="project" value="UniProtKB-SubCell"/>
</dbReference>
<dbReference type="InterPro" id="IPR011013">
    <property type="entry name" value="Gal_mutarotase_sf_dom"/>
</dbReference>
<dbReference type="Gene3D" id="2.70.98.10">
    <property type="match status" value="1"/>
</dbReference>
<dbReference type="InterPro" id="IPR014718">
    <property type="entry name" value="GH-type_carb-bd"/>
</dbReference>
<proteinExistence type="inferred from homology"/>
<dbReference type="InterPro" id="IPR008979">
    <property type="entry name" value="Galactose-bd-like_sf"/>
</dbReference>
<evidence type="ECO:0000313" key="12">
    <source>
        <dbReference type="Proteomes" id="UP001237642"/>
    </source>
</evidence>
<dbReference type="Pfam" id="PF06045">
    <property type="entry name" value="Rhamnogal_lyase"/>
    <property type="match status" value="1"/>
</dbReference>
<dbReference type="SUPFAM" id="SSF49785">
    <property type="entry name" value="Galactose-binding domain-like"/>
    <property type="match status" value="1"/>
</dbReference>
<comment type="subcellular location">
    <subcellularLocation>
        <location evidence="2">Secreted</location>
    </subcellularLocation>
</comment>
<evidence type="ECO:0000259" key="9">
    <source>
        <dbReference type="Pfam" id="PF14683"/>
    </source>
</evidence>
<evidence type="ECO:0000256" key="4">
    <source>
        <dbReference type="ARBA" id="ARBA00012437"/>
    </source>
</evidence>
<dbReference type="InterPro" id="IPR013784">
    <property type="entry name" value="Carb-bd-like_fold"/>
</dbReference>
<dbReference type="AlphaFoldDB" id="A0AAD8GV94"/>
<dbReference type="Gene3D" id="2.60.40.1120">
    <property type="entry name" value="Carboxypeptidase-like, regulatory domain"/>
    <property type="match status" value="1"/>
</dbReference>
<dbReference type="GO" id="GO:0030246">
    <property type="term" value="F:carbohydrate binding"/>
    <property type="evidence" value="ECO:0007669"/>
    <property type="project" value="InterPro"/>
</dbReference>
<dbReference type="InterPro" id="IPR010325">
    <property type="entry name" value="Rhamnogal_lyase"/>
</dbReference>
<evidence type="ECO:0000313" key="11">
    <source>
        <dbReference type="EMBL" id="KAK1354656.1"/>
    </source>
</evidence>
<evidence type="ECO:0000256" key="7">
    <source>
        <dbReference type="ARBA" id="ARBA00023239"/>
    </source>
</evidence>
<comment type="caution">
    <text evidence="11">The sequence shown here is derived from an EMBL/GenBank/DDBJ whole genome shotgun (WGS) entry which is preliminary data.</text>
</comment>
<dbReference type="GO" id="GO:0005975">
    <property type="term" value="P:carbohydrate metabolic process"/>
    <property type="evidence" value="ECO:0007669"/>
    <property type="project" value="InterPro"/>
</dbReference>
<feature type="signal peptide" evidence="8">
    <location>
        <begin position="1"/>
        <end position="23"/>
    </location>
</feature>
<dbReference type="InterPro" id="IPR029411">
    <property type="entry name" value="RG-lyase_III"/>
</dbReference>
<dbReference type="InterPro" id="IPR029413">
    <property type="entry name" value="RG-lyase_II"/>
</dbReference>
<dbReference type="Gene3D" id="2.60.120.260">
    <property type="entry name" value="Galactose-binding domain-like"/>
    <property type="match status" value="1"/>
</dbReference>
<dbReference type="CDD" id="cd10316">
    <property type="entry name" value="RGL4_M"/>
    <property type="match status" value="1"/>
</dbReference>
<evidence type="ECO:0000256" key="1">
    <source>
        <dbReference type="ARBA" id="ARBA00001324"/>
    </source>
</evidence>
<reference evidence="11" key="2">
    <citation type="submission" date="2023-05" db="EMBL/GenBank/DDBJ databases">
        <authorList>
            <person name="Schelkunov M.I."/>
        </authorList>
    </citation>
    <scope>NUCLEOTIDE SEQUENCE</scope>
    <source>
        <strain evidence="11">Hsosn_3</strain>
        <tissue evidence="11">Leaf</tissue>
    </source>
</reference>
<sequence length="669" mass="75970">MKMKALCLLIFVQLLLLLAPCSARRNPGNMNKDLVPSPPVQLCRLSNYVVMDNGLAQITLSTPGGMIDGIGYKGINNLLEPEYGPSYRGYWDLVWSTDEVPKIAQDRLSTTNFSVIAEDENIVELSFTRTWNPSSQNIPPMNIDKRYVMLRGSPGFYTYSIYERLEGMPGTTIAQTRVSFKLSEKLFDYMAISDERQRYMPTRKDRKAPRSVELAYHEARLLTNPSNPSLKGEVDDKFQYSKDNKDNLVHGWISDETGVGFWVISPSFEYRSGGPFKQELTSHTGPTSLAVFFSNHYSGKELDLHFGDGEAWKKVYGPVFVYLNSASTKNVDDLHSTLWTDAKKQASIEQQSWPYSFPLSNDYPHANQRGTVRGRLQVSDRYMNQGLMNAESAYVGLAPKGNEVSWQKENKGYQFWNQTDAEGNFMLKSVRSGNYNLFASVPGHIGRYKYKFDVTIMPGSAIELGDLIYKPPRFGPTLWEIGIPDGTAAEFHIPDATLVNNIYINHDKFRQYGLWDRYTDLYPDNDLVYNVGTSNYSKDWFFSQVTRKINDEYHPTTWKINFDLPNVVTSGTYTLQLALASTTLAQLRVYVNRSPAEGYPLFRVGKIGHDNAVARHGIHGLYWLFNVQIPGWALFPGRNKILLNHHTGSSPFIGTMYDYIRLEGPPPTL</sequence>
<dbReference type="EC" id="4.2.2.23" evidence="4"/>
<evidence type="ECO:0000256" key="2">
    <source>
        <dbReference type="ARBA" id="ARBA00004613"/>
    </source>
</evidence>
<gene>
    <name evidence="11" type="ORF">POM88_047912</name>
</gene>
<dbReference type="Pfam" id="PF14683">
    <property type="entry name" value="CBM-like"/>
    <property type="match status" value="1"/>
</dbReference>
<dbReference type="Pfam" id="PF14686">
    <property type="entry name" value="fn3_3"/>
    <property type="match status" value="1"/>
</dbReference>
<keyword evidence="5" id="KW-0964">Secreted</keyword>
<dbReference type="CDD" id="cd10320">
    <property type="entry name" value="RGL4_N"/>
    <property type="match status" value="1"/>
</dbReference>
<dbReference type="CDD" id="cd10317">
    <property type="entry name" value="RGL4_C"/>
    <property type="match status" value="1"/>
</dbReference>
<dbReference type="PANTHER" id="PTHR32018">
    <property type="entry name" value="RHAMNOGALACTURONATE LYASE FAMILY PROTEIN"/>
    <property type="match status" value="1"/>
</dbReference>
<feature type="domain" description="Rhamnogalacturonan lyase" evidence="10">
    <location>
        <begin position="391"/>
        <end position="463"/>
    </location>
</feature>
<comment type="catalytic activity">
    <reaction evidence="1">
        <text>Endotype eliminative cleavage of L-alpha-rhamnopyranosyl-(1-&gt;4)-alpha-D-galactopyranosyluronic acid bonds of rhamnogalacturonan I domains in ramified hairy regions of pectin leaving L-rhamnopyranose at the reducing end and 4-deoxy-4,5-unsaturated D-galactopyranosyluronic acid at the non-reducing end.</text>
        <dbReference type="EC" id="4.2.2.23"/>
    </reaction>
</comment>
<evidence type="ECO:0000256" key="3">
    <source>
        <dbReference type="ARBA" id="ARBA00010418"/>
    </source>
</evidence>
<feature type="domain" description="Rhamnogalacturonan lyase" evidence="9">
    <location>
        <begin position="477"/>
        <end position="662"/>
    </location>
</feature>
<name>A0AAD8GV94_9APIA</name>
<dbReference type="PANTHER" id="PTHR32018:SF18">
    <property type="entry name" value="RHAMNOGALACTURONAN ENDOLYASE"/>
    <property type="match status" value="1"/>
</dbReference>
<reference evidence="11" key="1">
    <citation type="submission" date="2023-02" db="EMBL/GenBank/DDBJ databases">
        <title>Genome of toxic invasive species Heracleum sosnowskyi carries increased number of genes despite the absence of recent whole-genome duplications.</title>
        <authorList>
            <person name="Schelkunov M."/>
            <person name="Shtratnikova V."/>
            <person name="Makarenko M."/>
            <person name="Klepikova A."/>
            <person name="Omelchenko D."/>
            <person name="Novikova G."/>
            <person name="Obukhova E."/>
            <person name="Bogdanov V."/>
            <person name="Penin A."/>
            <person name="Logacheva M."/>
        </authorList>
    </citation>
    <scope>NUCLEOTIDE SEQUENCE</scope>
    <source>
        <strain evidence="11">Hsosn_3</strain>
        <tissue evidence="11">Leaf</tissue>
    </source>
</reference>